<evidence type="ECO:0000313" key="2">
    <source>
        <dbReference type="Proteomes" id="UP000191987"/>
    </source>
</evidence>
<name>A0A1S7QUA4_9HYPH</name>
<organism evidence="1 2">
    <name type="scientific">Agrobacterium deltaense Zutra 3/1</name>
    <dbReference type="NCBI Taxonomy" id="1183427"/>
    <lineage>
        <taxon>Bacteria</taxon>
        <taxon>Pseudomonadati</taxon>
        <taxon>Pseudomonadota</taxon>
        <taxon>Alphaproteobacteria</taxon>
        <taxon>Hyphomicrobiales</taxon>
        <taxon>Rhizobiaceae</taxon>
        <taxon>Rhizobium/Agrobacterium group</taxon>
        <taxon>Agrobacterium</taxon>
    </lineage>
</organism>
<dbReference type="RefSeq" id="WP_080819495.1">
    <property type="nucleotide sequence ID" value="NZ_LT009749.1"/>
</dbReference>
<evidence type="ECO:0000313" key="1">
    <source>
        <dbReference type="EMBL" id="CUX41820.1"/>
    </source>
</evidence>
<proteinExistence type="predicted"/>
<protein>
    <submittedName>
        <fullName evidence="1">Uncharacterized protein</fullName>
    </submittedName>
</protein>
<dbReference type="EMBL" id="FBWG01000028">
    <property type="protein sequence ID" value="CUX41820.1"/>
    <property type="molecule type" value="Genomic_DNA"/>
</dbReference>
<accession>A0A1S7QUA4</accession>
<reference evidence="1 2" key="1">
    <citation type="submission" date="2016-01" db="EMBL/GenBank/DDBJ databases">
        <authorList>
            <person name="Oliw E.H."/>
        </authorList>
    </citation>
    <scope>NUCLEOTIDE SEQUENCE [LARGE SCALE GENOMIC DNA]</scope>
    <source>
        <strain evidence="1 2">Zutra 3-1</strain>
    </source>
</reference>
<dbReference type="AlphaFoldDB" id="A0A1S7QUA4"/>
<gene>
    <name evidence="1" type="ORF">AGR7C_Lc100174</name>
</gene>
<dbReference type="Proteomes" id="UP000191987">
    <property type="component" value="Unassembled WGS sequence"/>
</dbReference>
<sequence length="182" mass="20447">MTLVLLKEDFDFAPAQPSVDWGAAFSVVSSVNDFVKIVDQVELECRIWRAKMKSKIADGLEKISHAVEGFDHSEIREQLFPILDEALVALDATIGAYAQPFHERREARDALEKLGKATGPAARLIRKQLNRMEDIRVAQYNAGIDMHYTIVAFLSQYEEGRDDGEVFEDGDTLEAFLKSQVA</sequence>